<dbReference type="InParanoid" id="A0A2P6NLA0"/>
<evidence type="ECO:0000256" key="1">
    <source>
        <dbReference type="SAM" id="MobiDB-lite"/>
    </source>
</evidence>
<gene>
    <name evidence="2" type="ORF">PROFUN_07842</name>
</gene>
<reference evidence="2 3" key="1">
    <citation type="journal article" date="2018" name="Genome Biol. Evol.">
        <title>Multiple Roots of Fruiting Body Formation in Amoebozoa.</title>
        <authorList>
            <person name="Hillmann F."/>
            <person name="Forbes G."/>
            <person name="Novohradska S."/>
            <person name="Ferling I."/>
            <person name="Riege K."/>
            <person name="Groth M."/>
            <person name="Westermann M."/>
            <person name="Marz M."/>
            <person name="Spaller T."/>
            <person name="Winckler T."/>
            <person name="Schaap P."/>
            <person name="Glockner G."/>
        </authorList>
    </citation>
    <scope>NUCLEOTIDE SEQUENCE [LARGE SCALE GENOMIC DNA]</scope>
    <source>
        <strain evidence="2 3">Jena</strain>
    </source>
</reference>
<evidence type="ECO:0000313" key="2">
    <source>
        <dbReference type="EMBL" id="PRP84740.1"/>
    </source>
</evidence>
<sequence length="634" mass="71182">MQLEEHTLLTTDRADRAIIVWPYRVTTVRANRVTILWTGGTAEQAEGAIVAWAKGVAAGRNNQAVIARVEKRSWRRYRVSKQAIGERNYHCTGSTQQPPESKTWHTATVSNRPILSLAVDLFGVDTKKMEFNSVNRRKTSLVIHLSLIPILSSTLLFPTFETYMSRRNNKSLASRNRLILSSSSWMVNNLCDNLNAQLHFLSPLLQRVFTVIHVPTPESKSPEHLEICTDGSPYKGIASYGVAVIGHNEMNIGRRITGAQDINQKCVHLCWAKMHDQFPARKYTLFSVELTRPKREHQVQGLLSHCWPTDNFGLCNPIGRPEKKELVMHLCPAQMVANKKGYRSLQMRIIDSTNHYQFGKLGGHRPDLLGGWLVPRSSCFALAPKCSVPSSAKHSLNEKQHITTHFHTFLLEMGKDEDQTASADSHKLSFSLSSPNLSCYPSQQQEVNSPPPVDSGTPHHPGKNLTPIYLCTDVQKRWYDLATHSPMMSNSVEQQWRGDRLRIEPLNGKNNGLRVVQPSLFLVLVVSCLSFGDLSCVQFTLDLSMISHEVVDLCTTHLALNAHLHLGGNLYKFGDSESENPSFLRFCHKIAVTAPLLISPLLPSYTFLYCIPLVMNHLVLVPKSLRLSPLKGLE</sequence>
<proteinExistence type="predicted"/>
<dbReference type="Proteomes" id="UP000241769">
    <property type="component" value="Unassembled WGS sequence"/>
</dbReference>
<accession>A0A2P6NLA0</accession>
<protein>
    <submittedName>
        <fullName evidence="2">Uncharacterized protein</fullName>
    </submittedName>
</protein>
<feature type="compositionally biased region" description="Polar residues" evidence="1">
    <location>
        <begin position="439"/>
        <end position="448"/>
    </location>
</feature>
<feature type="region of interest" description="Disordered" evidence="1">
    <location>
        <begin position="439"/>
        <end position="459"/>
    </location>
</feature>
<dbReference type="AlphaFoldDB" id="A0A2P6NLA0"/>
<organism evidence="2 3">
    <name type="scientific">Planoprotostelium fungivorum</name>
    <dbReference type="NCBI Taxonomy" id="1890364"/>
    <lineage>
        <taxon>Eukaryota</taxon>
        <taxon>Amoebozoa</taxon>
        <taxon>Evosea</taxon>
        <taxon>Variosea</taxon>
        <taxon>Cavosteliida</taxon>
        <taxon>Cavosteliaceae</taxon>
        <taxon>Planoprotostelium</taxon>
    </lineage>
</organism>
<evidence type="ECO:0000313" key="3">
    <source>
        <dbReference type="Proteomes" id="UP000241769"/>
    </source>
</evidence>
<name>A0A2P6NLA0_9EUKA</name>
<keyword evidence="3" id="KW-1185">Reference proteome</keyword>
<dbReference type="EMBL" id="MDYQ01000057">
    <property type="protein sequence ID" value="PRP84740.1"/>
    <property type="molecule type" value="Genomic_DNA"/>
</dbReference>
<comment type="caution">
    <text evidence="2">The sequence shown here is derived from an EMBL/GenBank/DDBJ whole genome shotgun (WGS) entry which is preliminary data.</text>
</comment>